<dbReference type="AlphaFoldDB" id="A0A6J4P3U7"/>
<feature type="non-terminal residue" evidence="2">
    <location>
        <position position="319"/>
    </location>
</feature>
<accession>A0A6J4P3U7</accession>
<feature type="region of interest" description="Disordered" evidence="1">
    <location>
        <begin position="142"/>
        <end position="319"/>
    </location>
</feature>
<sequence>ERPGRCRSRAEEHRGAQRLRHRLAVEQDRGQRAAATRGDRRTAGEERGRVDAVRAAAAPARVRPRAAGRQHVHRRDRRDRTDGRGVSRPGREIHPAALPLRGGARRCRAPGRARAERPLPGLLLQLVLLPRPHALLVEVGRRHGAHHRGRGVDGRPLLAGRGGRRRHPLPAARALPRVRDPRLPRPRAAQHRGVGLPDDARLRLLQGAGVGDPDDAQRDPPVRPPAGAGGGAEVPARRRVRPLDRPRVVRHQRPQPSQAPRVAGLQRPERRRGPRGCRRDQRPRRRARRRPRHPHLAAPRPPTLRRRRPGPREAAPARL</sequence>
<proteinExistence type="predicted"/>
<feature type="compositionally biased region" description="Basic residues" evidence="1">
    <location>
        <begin position="62"/>
        <end position="77"/>
    </location>
</feature>
<gene>
    <name evidence="2" type="ORF">AVDCRST_MAG60-2344</name>
</gene>
<feature type="compositionally biased region" description="Basic and acidic residues" evidence="1">
    <location>
        <begin position="78"/>
        <end position="94"/>
    </location>
</feature>
<protein>
    <submittedName>
        <fullName evidence="2">Glycosyltransferases involved in cell wall biogenesis</fullName>
    </submittedName>
</protein>
<feature type="region of interest" description="Disordered" evidence="1">
    <location>
        <begin position="1"/>
        <end position="113"/>
    </location>
</feature>
<feature type="compositionally biased region" description="Basic and acidic residues" evidence="1">
    <location>
        <begin position="1"/>
        <end position="15"/>
    </location>
</feature>
<reference evidence="2" key="1">
    <citation type="submission" date="2020-02" db="EMBL/GenBank/DDBJ databases">
        <authorList>
            <person name="Meier V. D."/>
        </authorList>
    </citation>
    <scope>NUCLEOTIDE SEQUENCE</scope>
    <source>
        <strain evidence="2">AVDCRST_MAG60</strain>
    </source>
</reference>
<keyword evidence="2" id="KW-0808">Transferase</keyword>
<name>A0A6J4P3U7_9ACTN</name>
<feature type="compositionally biased region" description="Basic residues" evidence="1">
    <location>
        <begin position="269"/>
        <end position="295"/>
    </location>
</feature>
<feature type="compositionally biased region" description="Basic and acidic residues" evidence="1">
    <location>
        <begin position="23"/>
        <end position="52"/>
    </location>
</feature>
<feature type="non-terminal residue" evidence="2">
    <location>
        <position position="1"/>
    </location>
</feature>
<dbReference type="GO" id="GO:0016740">
    <property type="term" value="F:transferase activity"/>
    <property type="evidence" value="ECO:0007669"/>
    <property type="project" value="UniProtKB-KW"/>
</dbReference>
<evidence type="ECO:0000256" key="1">
    <source>
        <dbReference type="SAM" id="MobiDB-lite"/>
    </source>
</evidence>
<evidence type="ECO:0000313" key="2">
    <source>
        <dbReference type="EMBL" id="CAA9405414.1"/>
    </source>
</evidence>
<dbReference type="EMBL" id="CADCUN010000250">
    <property type="protein sequence ID" value="CAA9405414.1"/>
    <property type="molecule type" value="Genomic_DNA"/>
</dbReference>
<organism evidence="2">
    <name type="scientific">uncultured Nocardioides sp</name>
    <dbReference type="NCBI Taxonomy" id="198441"/>
    <lineage>
        <taxon>Bacteria</taxon>
        <taxon>Bacillati</taxon>
        <taxon>Actinomycetota</taxon>
        <taxon>Actinomycetes</taxon>
        <taxon>Propionibacteriales</taxon>
        <taxon>Nocardioidaceae</taxon>
        <taxon>Nocardioides</taxon>
        <taxon>environmental samples</taxon>
    </lineage>
</organism>